<evidence type="ECO:0000256" key="1">
    <source>
        <dbReference type="SAM" id="Phobius"/>
    </source>
</evidence>
<dbReference type="AlphaFoldDB" id="A0AAD6RUH5"/>
<keyword evidence="1" id="KW-0472">Membrane</keyword>
<dbReference type="Proteomes" id="UP001164929">
    <property type="component" value="Chromosome 1"/>
</dbReference>
<keyword evidence="1" id="KW-1133">Transmembrane helix</keyword>
<protein>
    <submittedName>
        <fullName evidence="2">Uncharacterized protein</fullName>
    </submittedName>
</protein>
<gene>
    <name evidence="2" type="ORF">NC653_004215</name>
</gene>
<evidence type="ECO:0000313" key="3">
    <source>
        <dbReference type="Proteomes" id="UP001164929"/>
    </source>
</evidence>
<keyword evidence="3" id="KW-1185">Reference proteome</keyword>
<organism evidence="2 3">
    <name type="scientific">Populus alba x Populus x berolinensis</name>
    <dbReference type="NCBI Taxonomy" id="444605"/>
    <lineage>
        <taxon>Eukaryota</taxon>
        <taxon>Viridiplantae</taxon>
        <taxon>Streptophyta</taxon>
        <taxon>Embryophyta</taxon>
        <taxon>Tracheophyta</taxon>
        <taxon>Spermatophyta</taxon>
        <taxon>Magnoliopsida</taxon>
        <taxon>eudicotyledons</taxon>
        <taxon>Gunneridae</taxon>
        <taxon>Pentapetalae</taxon>
        <taxon>rosids</taxon>
        <taxon>fabids</taxon>
        <taxon>Malpighiales</taxon>
        <taxon>Salicaceae</taxon>
        <taxon>Saliceae</taxon>
        <taxon>Populus</taxon>
    </lineage>
</organism>
<sequence>MLGELRFVSKLYILFFFTTFSPLWLFGFSAFWLLIHCHLITWVIHVFLFVFEN</sequence>
<dbReference type="EMBL" id="JAQIZT010000001">
    <property type="protein sequence ID" value="KAJ7014845.1"/>
    <property type="molecule type" value="Genomic_DNA"/>
</dbReference>
<feature type="transmembrane region" description="Helical" evidence="1">
    <location>
        <begin position="7"/>
        <end position="25"/>
    </location>
</feature>
<evidence type="ECO:0000313" key="2">
    <source>
        <dbReference type="EMBL" id="KAJ7014845.1"/>
    </source>
</evidence>
<keyword evidence="1" id="KW-0812">Transmembrane</keyword>
<proteinExistence type="predicted"/>
<comment type="caution">
    <text evidence="2">The sequence shown here is derived from an EMBL/GenBank/DDBJ whole genome shotgun (WGS) entry which is preliminary data.</text>
</comment>
<accession>A0AAD6RUH5</accession>
<reference evidence="2 3" key="1">
    <citation type="journal article" date="2023" name="Mol. Ecol. Resour.">
        <title>Chromosome-level genome assembly of a triploid poplar Populus alba 'Berolinensis'.</title>
        <authorList>
            <person name="Chen S."/>
            <person name="Yu Y."/>
            <person name="Wang X."/>
            <person name="Wang S."/>
            <person name="Zhang T."/>
            <person name="Zhou Y."/>
            <person name="He R."/>
            <person name="Meng N."/>
            <person name="Wang Y."/>
            <person name="Liu W."/>
            <person name="Liu Z."/>
            <person name="Liu J."/>
            <person name="Guo Q."/>
            <person name="Huang H."/>
            <person name="Sederoff R.R."/>
            <person name="Wang G."/>
            <person name="Qu G."/>
            <person name="Chen S."/>
        </authorList>
    </citation>
    <scope>NUCLEOTIDE SEQUENCE [LARGE SCALE GENOMIC DNA]</scope>
    <source>
        <strain evidence="2">SC-2020</strain>
    </source>
</reference>
<name>A0AAD6RUH5_9ROSI</name>